<proteinExistence type="predicted"/>
<evidence type="ECO:0000313" key="1">
    <source>
        <dbReference type="EMBL" id="GLS86831.1"/>
    </source>
</evidence>
<keyword evidence="2" id="KW-1185">Reference proteome</keyword>
<protein>
    <submittedName>
        <fullName evidence="1">Uncharacterized protein</fullName>
    </submittedName>
</protein>
<accession>A0AA37U7I4</accession>
<gene>
    <name evidence="1" type="ORF">GCM10010873_18050</name>
</gene>
<evidence type="ECO:0000313" key="2">
    <source>
        <dbReference type="Proteomes" id="UP001157355"/>
    </source>
</evidence>
<comment type="caution">
    <text evidence="1">The sequence shown here is derived from an EMBL/GenBank/DDBJ whole genome shotgun (WGS) entry which is preliminary data.</text>
</comment>
<dbReference type="AlphaFoldDB" id="A0AA37U7I4"/>
<reference evidence="1 2" key="1">
    <citation type="journal article" date="2014" name="Int. J. Syst. Evol. Microbiol.">
        <title>Complete genome sequence of Corynebacterium casei LMG S-19264T (=DSM 44701T), isolated from a smear-ripened cheese.</title>
        <authorList>
            <consortium name="US DOE Joint Genome Institute (JGI-PGF)"/>
            <person name="Walter F."/>
            <person name="Albersmeier A."/>
            <person name="Kalinowski J."/>
            <person name="Ruckert C."/>
        </authorList>
    </citation>
    <scope>NUCLEOTIDE SEQUENCE [LARGE SCALE GENOMIC DNA]</scope>
    <source>
        <strain evidence="1 2">NBRC 111766</strain>
    </source>
</reference>
<dbReference type="Proteomes" id="UP001157355">
    <property type="component" value="Unassembled WGS sequence"/>
</dbReference>
<name>A0AA37U7I4_9RHOB</name>
<organism evidence="1 2">
    <name type="scientific">Cypionkella aquatica</name>
    <dbReference type="NCBI Taxonomy" id="1756042"/>
    <lineage>
        <taxon>Bacteria</taxon>
        <taxon>Pseudomonadati</taxon>
        <taxon>Pseudomonadota</taxon>
        <taxon>Alphaproteobacteria</taxon>
        <taxon>Rhodobacterales</taxon>
        <taxon>Paracoccaceae</taxon>
        <taxon>Cypionkella</taxon>
    </lineage>
</organism>
<dbReference type="EMBL" id="BSPP01000007">
    <property type="protein sequence ID" value="GLS86831.1"/>
    <property type="molecule type" value="Genomic_DNA"/>
</dbReference>
<sequence>MDQSSFLPWGKKPLLLTFDEAQHALGWDDARMATIIPVGGFTSKAARKSWPSKMKFGRIYLQFIAQHITDHQPSRLPFLEEAVQMAVQRLGLIDTGAQAMVQPSNVTQGEFVGLTDKQAALQSA</sequence>